<keyword evidence="3" id="KW-1185">Reference proteome</keyword>
<dbReference type="AlphaFoldDB" id="A0A0C3D297"/>
<keyword evidence="1" id="KW-1133">Transmembrane helix</keyword>
<reference evidence="3" key="2">
    <citation type="submission" date="2015-01" db="EMBL/GenBank/DDBJ databases">
        <title>Evolutionary Origins and Diversification of the Mycorrhizal Mutualists.</title>
        <authorList>
            <consortium name="DOE Joint Genome Institute"/>
            <consortium name="Mycorrhizal Genomics Consortium"/>
            <person name="Kohler A."/>
            <person name="Kuo A."/>
            <person name="Nagy L.G."/>
            <person name="Floudas D."/>
            <person name="Copeland A."/>
            <person name="Barry K.W."/>
            <person name="Cichocki N."/>
            <person name="Veneault-Fourrey C."/>
            <person name="LaButti K."/>
            <person name="Lindquist E.A."/>
            <person name="Lipzen A."/>
            <person name="Lundell T."/>
            <person name="Morin E."/>
            <person name="Murat C."/>
            <person name="Riley R."/>
            <person name="Ohm R."/>
            <person name="Sun H."/>
            <person name="Tunlid A."/>
            <person name="Henrissat B."/>
            <person name="Grigoriev I.V."/>
            <person name="Hibbett D.S."/>
            <person name="Martin F."/>
        </authorList>
    </citation>
    <scope>NUCLEOTIDE SEQUENCE [LARGE SCALE GENOMIC DNA]</scope>
    <source>
        <strain evidence="3">Zn</strain>
    </source>
</reference>
<keyword evidence="1" id="KW-0812">Transmembrane</keyword>
<sequence>MSLPACVSCQERLSCADSALSITGNVIGILTFVGAAIISIQVYLNSIRNATQEIFIMMHRLQSRIAEVQQLQYLLEIENDVDRTLKEMLAFDIQRASKVLVESNDLLNRVTRSGINGKRTRFLTGVKFIYRADDLKRYTGELDDALDMIRGGVIAALLQVVFTSAKRTEECLKQTAERTEE</sequence>
<dbReference type="Proteomes" id="UP000054321">
    <property type="component" value="Unassembled WGS sequence"/>
</dbReference>
<protein>
    <recommendedName>
        <fullName evidence="4">Fungal N-terminal domain-containing protein</fullName>
    </recommendedName>
</protein>
<evidence type="ECO:0008006" key="4">
    <source>
        <dbReference type="Google" id="ProtNLM"/>
    </source>
</evidence>
<organism evidence="2 3">
    <name type="scientific">Oidiodendron maius (strain Zn)</name>
    <dbReference type="NCBI Taxonomy" id="913774"/>
    <lineage>
        <taxon>Eukaryota</taxon>
        <taxon>Fungi</taxon>
        <taxon>Dikarya</taxon>
        <taxon>Ascomycota</taxon>
        <taxon>Pezizomycotina</taxon>
        <taxon>Leotiomycetes</taxon>
        <taxon>Leotiomycetes incertae sedis</taxon>
        <taxon>Myxotrichaceae</taxon>
        <taxon>Oidiodendron</taxon>
    </lineage>
</organism>
<dbReference type="InParanoid" id="A0A0C3D297"/>
<gene>
    <name evidence="2" type="ORF">OIDMADRAFT_177567</name>
</gene>
<accession>A0A0C3D297</accession>
<evidence type="ECO:0000313" key="2">
    <source>
        <dbReference type="EMBL" id="KIN05379.1"/>
    </source>
</evidence>
<keyword evidence="1" id="KW-0472">Membrane</keyword>
<dbReference type="OrthoDB" id="5329749at2759"/>
<reference evidence="2 3" key="1">
    <citation type="submission" date="2014-04" db="EMBL/GenBank/DDBJ databases">
        <authorList>
            <consortium name="DOE Joint Genome Institute"/>
            <person name="Kuo A."/>
            <person name="Martino E."/>
            <person name="Perotto S."/>
            <person name="Kohler A."/>
            <person name="Nagy L.G."/>
            <person name="Floudas D."/>
            <person name="Copeland A."/>
            <person name="Barry K.W."/>
            <person name="Cichocki N."/>
            <person name="Veneault-Fourrey C."/>
            <person name="LaButti K."/>
            <person name="Lindquist E.A."/>
            <person name="Lipzen A."/>
            <person name="Lundell T."/>
            <person name="Morin E."/>
            <person name="Murat C."/>
            <person name="Sun H."/>
            <person name="Tunlid A."/>
            <person name="Henrissat B."/>
            <person name="Grigoriev I.V."/>
            <person name="Hibbett D.S."/>
            <person name="Martin F."/>
            <person name="Nordberg H.P."/>
            <person name="Cantor M.N."/>
            <person name="Hua S.X."/>
        </authorList>
    </citation>
    <scope>NUCLEOTIDE SEQUENCE [LARGE SCALE GENOMIC DNA]</scope>
    <source>
        <strain evidence="2 3">Zn</strain>
    </source>
</reference>
<evidence type="ECO:0000256" key="1">
    <source>
        <dbReference type="SAM" id="Phobius"/>
    </source>
</evidence>
<dbReference type="HOGENOM" id="CLU_1489422_0_0_1"/>
<evidence type="ECO:0000313" key="3">
    <source>
        <dbReference type="Proteomes" id="UP000054321"/>
    </source>
</evidence>
<name>A0A0C3D297_OIDMZ</name>
<proteinExistence type="predicted"/>
<dbReference type="EMBL" id="KN832872">
    <property type="protein sequence ID" value="KIN05379.1"/>
    <property type="molecule type" value="Genomic_DNA"/>
</dbReference>
<feature type="transmembrane region" description="Helical" evidence="1">
    <location>
        <begin position="22"/>
        <end position="44"/>
    </location>
</feature>